<keyword evidence="8" id="KW-1185">Reference proteome</keyword>
<dbReference type="PIRSF" id="PIRSF003085">
    <property type="entry name" value="CMAS"/>
    <property type="match status" value="1"/>
</dbReference>
<protein>
    <submittedName>
        <fullName evidence="7">Class I SAM-dependent methyltransferase</fullName>
    </submittedName>
</protein>
<proteinExistence type="inferred from homology"/>
<evidence type="ECO:0000256" key="4">
    <source>
        <dbReference type="ARBA" id="ARBA00022691"/>
    </source>
</evidence>
<evidence type="ECO:0000313" key="7">
    <source>
        <dbReference type="EMBL" id="MBK1697575.1"/>
    </source>
</evidence>
<evidence type="ECO:0000256" key="5">
    <source>
        <dbReference type="ARBA" id="ARBA00023098"/>
    </source>
</evidence>
<keyword evidence="2 7" id="KW-0489">Methyltransferase</keyword>
<dbReference type="InterPro" id="IPR003333">
    <property type="entry name" value="CMAS"/>
</dbReference>
<dbReference type="CDD" id="cd02440">
    <property type="entry name" value="AdoMet_MTases"/>
    <property type="match status" value="1"/>
</dbReference>
<dbReference type="SUPFAM" id="SSF53335">
    <property type="entry name" value="S-adenosyl-L-methionine-dependent methyltransferases"/>
    <property type="match status" value="1"/>
</dbReference>
<organism evidence="7 8">
    <name type="scientific">Rhodovibrio salinarum</name>
    <dbReference type="NCBI Taxonomy" id="1087"/>
    <lineage>
        <taxon>Bacteria</taxon>
        <taxon>Pseudomonadati</taxon>
        <taxon>Pseudomonadota</taxon>
        <taxon>Alphaproteobacteria</taxon>
        <taxon>Rhodospirillales</taxon>
        <taxon>Rhodovibrionaceae</taxon>
        <taxon>Rhodovibrio</taxon>
    </lineage>
</organism>
<feature type="active site" evidence="6">
    <location>
        <position position="388"/>
    </location>
</feature>
<dbReference type="Pfam" id="PF02353">
    <property type="entry name" value="CMAS"/>
    <property type="match status" value="1"/>
</dbReference>
<sequence length="407" mass="45928">MSTSERTGLPSVPFPGRGRAGLRVIETLARRLSVGRLDLTLPDGREIVTHGSQPGPHARLTIRHPRFARKMLFGGALGFAEAYLDGDCETDDLVSVMELAARNDAALGATLRGQTTSRALSRITHLMRPNTRRGARKNIAAHYDLGNAFYGLWLDHTMTYSAAVFPRPDADLATAQTEKYRRMAQMAEIRPEHHVLEIGCGWGGFAEFAAREIGCRVTAITISQAQRDYTTKRLAAAGLDDRAEVRLIDYRDLEGQYDRIVSIEMIEAVGENWWPTYFTRLRELLTAGGRAALQAITIDDTQWDNYRRSADFIQRYIFPGGMLPAPAVMKEKVQQAGLAHAGEECYGLHYAETLKRWRHAFEESWPRIAALGFDDRFRRMWRYYLAYCEAGFRTGRIDLRQLALVKA</sequence>
<evidence type="ECO:0000256" key="2">
    <source>
        <dbReference type="ARBA" id="ARBA00022603"/>
    </source>
</evidence>
<comment type="caution">
    <text evidence="7">The sequence shown here is derived from an EMBL/GenBank/DDBJ whole genome shotgun (WGS) entry which is preliminary data.</text>
</comment>
<dbReference type="InterPro" id="IPR050723">
    <property type="entry name" value="CFA/CMAS"/>
</dbReference>
<name>A0A934QJI4_9PROT</name>
<dbReference type="AlphaFoldDB" id="A0A934QJI4"/>
<accession>A0A934QJI4</accession>
<dbReference type="GO" id="GO:0008610">
    <property type="term" value="P:lipid biosynthetic process"/>
    <property type="evidence" value="ECO:0007669"/>
    <property type="project" value="InterPro"/>
</dbReference>
<evidence type="ECO:0000313" key="8">
    <source>
        <dbReference type="Proteomes" id="UP000778970"/>
    </source>
</evidence>
<dbReference type="Proteomes" id="UP000778970">
    <property type="component" value="Unassembled WGS sequence"/>
</dbReference>
<dbReference type="GO" id="GO:0032259">
    <property type="term" value="P:methylation"/>
    <property type="evidence" value="ECO:0007669"/>
    <property type="project" value="UniProtKB-KW"/>
</dbReference>
<dbReference type="Gene3D" id="3.40.50.150">
    <property type="entry name" value="Vaccinia Virus protein VP39"/>
    <property type="match status" value="1"/>
</dbReference>
<evidence type="ECO:0000256" key="3">
    <source>
        <dbReference type="ARBA" id="ARBA00022679"/>
    </source>
</evidence>
<reference evidence="7" key="1">
    <citation type="submission" date="2017-08" db="EMBL/GenBank/DDBJ databases">
        <authorList>
            <person name="Imhoff J.F."/>
            <person name="Rahn T."/>
            <person name="Kuenzel S."/>
            <person name="Neulinger S.C."/>
        </authorList>
    </citation>
    <scope>NUCLEOTIDE SEQUENCE</scope>
    <source>
        <strain evidence="7">DSM 9154</strain>
    </source>
</reference>
<gene>
    <name evidence="7" type="ORF">CKO21_09995</name>
</gene>
<keyword evidence="5" id="KW-0443">Lipid metabolism</keyword>
<evidence type="ECO:0000256" key="6">
    <source>
        <dbReference type="PIRSR" id="PIRSR003085-1"/>
    </source>
</evidence>
<keyword evidence="4" id="KW-0949">S-adenosyl-L-methionine</keyword>
<dbReference type="PANTHER" id="PTHR43667:SF2">
    <property type="entry name" value="FATTY ACID C-METHYL TRANSFERASE"/>
    <property type="match status" value="1"/>
</dbReference>
<evidence type="ECO:0000256" key="1">
    <source>
        <dbReference type="ARBA" id="ARBA00010815"/>
    </source>
</evidence>
<dbReference type="InterPro" id="IPR029063">
    <property type="entry name" value="SAM-dependent_MTases_sf"/>
</dbReference>
<comment type="similarity">
    <text evidence="1">Belongs to the CFA/CMAS family.</text>
</comment>
<dbReference type="GO" id="GO:0008168">
    <property type="term" value="F:methyltransferase activity"/>
    <property type="evidence" value="ECO:0007669"/>
    <property type="project" value="UniProtKB-KW"/>
</dbReference>
<dbReference type="RefSeq" id="WP_027289176.1">
    <property type="nucleotide sequence ID" value="NZ_NRRE01000026.1"/>
</dbReference>
<reference evidence="7" key="2">
    <citation type="journal article" date="2020" name="Microorganisms">
        <title>Osmotic Adaptation and Compatible Solute Biosynthesis of Phototrophic Bacteria as Revealed from Genome Analyses.</title>
        <authorList>
            <person name="Imhoff J.F."/>
            <person name="Rahn T."/>
            <person name="Kunzel S."/>
            <person name="Keller A."/>
            <person name="Neulinger S.C."/>
        </authorList>
    </citation>
    <scope>NUCLEOTIDE SEQUENCE</scope>
    <source>
        <strain evidence="7">DSM 9154</strain>
    </source>
</reference>
<dbReference type="PANTHER" id="PTHR43667">
    <property type="entry name" value="CYCLOPROPANE-FATTY-ACYL-PHOSPHOLIPID SYNTHASE"/>
    <property type="match status" value="1"/>
</dbReference>
<dbReference type="EMBL" id="NRRE01000026">
    <property type="protein sequence ID" value="MBK1697575.1"/>
    <property type="molecule type" value="Genomic_DNA"/>
</dbReference>
<keyword evidence="3" id="KW-0808">Transferase</keyword>